<proteinExistence type="predicted"/>
<organism evidence="1 2">
    <name type="scientific">Solanum commersonii</name>
    <name type="common">Commerson's wild potato</name>
    <name type="synonym">Commerson's nightshade</name>
    <dbReference type="NCBI Taxonomy" id="4109"/>
    <lineage>
        <taxon>Eukaryota</taxon>
        <taxon>Viridiplantae</taxon>
        <taxon>Streptophyta</taxon>
        <taxon>Embryophyta</taxon>
        <taxon>Tracheophyta</taxon>
        <taxon>Spermatophyta</taxon>
        <taxon>Magnoliopsida</taxon>
        <taxon>eudicotyledons</taxon>
        <taxon>Gunneridae</taxon>
        <taxon>Pentapetalae</taxon>
        <taxon>asterids</taxon>
        <taxon>lamiids</taxon>
        <taxon>Solanales</taxon>
        <taxon>Solanaceae</taxon>
        <taxon>Solanoideae</taxon>
        <taxon>Solaneae</taxon>
        <taxon>Solanum</taxon>
    </lineage>
</organism>
<dbReference type="EMBL" id="JACXVP010000005">
    <property type="protein sequence ID" value="KAG5605791.1"/>
    <property type="molecule type" value="Genomic_DNA"/>
</dbReference>
<accession>A0A9J5Z1J5</accession>
<evidence type="ECO:0000313" key="2">
    <source>
        <dbReference type="Proteomes" id="UP000824120"/>
    </source>
</evidence>
<reference evidence="1 2" key="1">
    <citation type="submission" date="2020-09" db="EMBL/GenBank/DDBJ databases">
        <title>De no assembly of potato wild relative species, Solanum commersonii.</title>
        <authorList>
            <person name="Cho K."/>
        </authorList>
    </citation>
    <scope>NUCLEOTIDE SEQUENCE [LARGE SCALE GENOMIC DNA]</scope>
    <source>
        <strain evidence="1">LZ3.2</strain>
        <tissue evidence="1">Leaf</tissue>
    </source>
</reference>
<sequence length="260" mass="29986">MVNINNRGREVIIDENEIHKISCLPMYILEIIFKDMEFFEEISGNIGLTAHDFCGLIDNILSRHVGSIVMDLDHWLLCVTNIINFIVKPPSPKVLFPNLLGMTLMFIKFHPAKANYVLNSPLLSSLTFIACNSIHFLTISAPRIEFLTIHDSQDIRAIFFENFSNVRELLFREEFKTYYKKMEVHYMLQFVELREFEGTLFELIFLKLILAYSPSLSRMIVDASDELDVAKVLGVYEDLMMSFKASPRVKVIVAPHGQDV</sequence>
<comment type="caution">
    <text evidence="1">The sequence shown here is derived from an EMBL/GenBank/DDBJ whole genome shotgun (WGS) entry which is preliminary data.</text>
</comment>
<dbReference type="OrthoDB" id="1703979at2759"/>
<name>A0A9J5Z1J5_SOLCO</name>
<dbReference type="Proteomes" id="UP000824120">
    <property type="component" value="Chromosome 5"/>
</dbReference>
<keyword evidence="2" id="KW-1185">Reference proteome</keyword>
<evidence type="ECO:0008006" key="3">
    <source>
        <dbReference type="Google" id="ProtNLM"/>
    </source>
</evidence>
<protein>
    <recommendedName>
        <fullName evidence="3">FBD domain-containing protein</fullName>
    </recommendedName>
</protein>
<dbReference type="AlphaFoldDB" id="A0A9J5Z1J5"/>
<gene>
    <name evidence="1" type="ORF">H5410_027283</name>
</gene>
<evidence type="ECO:0000313" key="1">
    <source>
        <dbReference type="EMBL" id="KAG5605791.1"/>
    </source>
</evidence>